<sequence length="574" mass="62456">MITRRFQQELHKLRDDARDFAAVHPELAPLMGGAQADPDIERLFEGTALVSALVREKLDDDYPEIIHPLIERIHPQWLRPTPASTMVAFTPSPALRQPLVIPAGARIASVPVEGTACHFRTCSDVMVHPLTLTDAVFSRPAGYRPSIRLTLTLNGIRLSDWKVESLRFFLGGSFANAANVHLLLARHLESISINALDGGRLCSISPEKLKTFGPGGSEDGVAGIPSAFPGLRALSDYFTSPEQFLFVELTGLESWRDRGDGARFEIAFILKNELPVTPPIVDKSVFVLAAAHAVNLFPQDSDPIPVSDEARLYAIQPSGKGKGHNQVWSVAGATGLLKSGMRKRTYKFQQAPGCGRGSEATLRTIVRRRPLSSGTAVFMEVNRPEPAEETVTAHLICTNGHLPERLGIGDVCVRTADIPESIQIANITPLTPAADPPLEANRLWSLYSLSAMSSTALSSAENLRSILETCAAAARRDREGVARNLERIGGIVAVTARGRDFMHRARPWRGMEVTVKLDGSSYGSLGDLHLFGCALERFLAGFATGNTLVQLIVEDAGGNFRYCWEARPGEQPLL</sequence>
<proteinExistence type="predicted"/>
<evidence type="ECO:0000313" key="1">
    <source>
        <dbReference type="EMBL" id="HEN42567.1"/>
    </source>
</evidence>
<protein>
    <submittedName>
        <fullName evidence="1">Type VI secretion system baseplate subunit TssF</fullName>
    </submittedName>
</protein>
<dbReference type="NCBIfam" id="TIGR03359">
    <property type="entry name" value="VI_chp_6"/>
    <property type="match status" value="1"/>
</dbReference>
<reference evidence="1" key="1">
    <citation type="journal article" date="2020" name="mSystems">
        <title>Genome- and Community-Level Interaction Insights into Carbon Utilization and Element Cycling Functions of Hydrothermarchaeota in Hydrothermal Sediment.</title>
        <authorList>
            <person name="Zhou Z."/>
            <person name="Liu Y."/>
            <person name="Xu W."/>
            <person name="Pan J."/>
            <person name="Luo Z.H."/>
            <person name="Li M."/>
        </authorList>
    </citation>
    <scope>NUCLEOTIDE SEQUENCE [LARGE SCALE GENOMIC DNA]</scope>
    <source>
        <strain evidence="1">SpSt-349</strain>
    </source>
</reference>
<dbReference type="EMBL" id="DSOV01000043">
    <property type="protein sequence ID" value="HEN42567.1"/>
    <property type="molecule type" value="Genomic_DNA"/>
</dbReference>
<organism evidence="1">
    <name type="scientific">Geobacter metallireducens</name>
    <dbReference type="NCBI Taxonomy" id="28232"/>
    <lineage>
        <taxon>Bacteria</taxon>
        <taxon>Pseudomonadati</taxon>
        <taxon>Thermodesulfobacteriota</taxon>
        <taxon>Desulfuromonadia</taxon>
        <taxon>Geobacterales</taxon>
        <taxon>Geobacteraceae</taxon>
        <taxon>Geobacter</taxon>
    </lineage>
</organism>
<dbReference type="InterPro" id="IPR010272">
    <property type="entry name" value="T6SS_TssF"/>
</dbReference>
<dbReference type="PIRSF" id="PIRSF028304">
    <property type="entry name" value="UCP028304"/>
    <property type="match status" value="1"/>
</dbReference>
<gene>
    <name evidence="1" type="primary">tssF</name>
    <name evidence="1" type="ORF">ENQ87_09345</name>
</gene>
<comment type="caution">
    <text evidence="1">The sequence shown here is derived from an EMBL/GenBank/DDBJ whole genome shotgun (WGS) entry which is preliminary data.</text>
</comment>
<dbReference type="PANTHER" id="PTHR35370">
    <property type="entry name" value="CYTOPLASMIC PROTEIN-RELATED-RELATED"/>
    <property type="match status" value="1"/>
</dbReference>
<name>A0A831XEU8_GEOME</name>
<dbReference type="PANTHER" id="PTHR35370:SF4">
    <property type="entry name" value="TYPE VI SECRETION SYSTEM BASEPLATE SUBUNIT TSSF"/>
    <property type="match status" value="1"/>
</dbReference>
<dbReference type="Pfam" id="PF05947">
    <property type="entry name" value="T6SS_TssF"/>
    <property type="match status" value="1"/>
</dbReference>
<accession>A0A831XEU8</accession>
<dbReference type="AlphaFoldDB" id="A0A831XEU8"/>